<dbReference type="EMBL" id="JAKKSL010000004">
    <property type="protein sequence ID" value="MCI2285054.1"/>
    <property type="molecule type" value="Genomic_DNA"/>
</dbReference>
<sequence length="99" mass="11465">MFVIFSYHYLACKPVDKPEDPFLKLPLINLRVSATYGEQFLQNLHEWKNEDKIINHLYCYLKGDGVYCAHSNEFALIPYIAKELEAGNLLIFPLDEPSS</sequence>
<accession>A0ABS9X4E2</accession>
<evidence type="ECO:0000313" key="2">
    <source>
        <dbReference type="Proteomes" id="UP001139646"/>
    </source>
</evidence>
<keyword evidence="2" id="KW-1185">Reference proteome</keyword>
<protein>
    <submittedName>
        <fullName evidence="1">Uncharacterized protein</fullName>
    </submittedName>
</protein>
<organism evidence="1 2">
    <name type="scientific">Colwellia maritima</name>
    <dbReference type="NCBI Taxonomy" id="2912588"/>
    <lineage>
        <taxon>Bacteria</taxon>
        <taxon>Pseudomonadati</taxon>
        <taxon>Pseudomonadota</taxon>
        <taxon>Gammaproteobacteria</taxon>
        <taxon>Alteromonadales</taxon>
        <taxon>Colwelliaceae</taxon>
        <taxon>Colwellia</taxon>
    </lineage>
</organism>
<dbReference type="RefSeq" id="WP_242287709.1">
    <property type="nucleotide sequence ID" value="NZ_JAKKSL010000004.1"/>
</dbReference>
<comment type="caution">
    <text evidence="1">The sequence shown here is derived from an EMBL/GenBank/DDBJ whole genome shotgun (WGS) entry which is preliminary data.</text>
</comment>
<gene>
    <name evidence="1" type="ORF">L3081_18715</name>
</gene>
<evidence type="ECO:0000313" key="1">
    <source>
        <dbReference type="EMBL" id="MCI2285054.1"/>
    </source>
</evidence>
<name>A0ABS9X4E2_9GAMM</name>
<proteinExistence type="predicted"/>
<dbReference type="Proteomes" id="UP001139646">
    <property type="component" value="Unassembled WGS sequence"/>
</dbReference>
<reference evidence="1" key="1">
    <citation type="submission" date="2022-01" db="EMBL/GenBank/DDBJ databases">
        <title>Colwellia maritima, isolated from seawater.</title>
        <authorList>
            <person name="Kristyanto S."/>
            <person name="Jung J."/>
            <person name="Jeon C.O."/>
        </authorList>
    </citation>
    <scope>NUCLEOTIDE SEQUENCE</scope>
    <source>
        <strain evidence="1">MSW7</strain>
    </source>
</reference>